<feature type="transmembrane region" description="Helical" evidence="1">
    <location>
        <begin position="242"/>
        <end position="260"/>
    </location>
</feature>
<organism evidence="2 3">
    <name type="scientific">Pristionchus fissidentatus</name>
    <dbReference type="NCBI Taxonomy" id="1538716"/>
    <lineage>
        <taxon>Eukaryota</taxon>
        <taxon>Metazoa</taxon>
        <taxon>Ecdysozoa</taxon>
        <taxon>Nematoda</taxon>
        <taxon>Chromadorea</taxon>
        <taxon>Rhabditida</taxon>
        <taxon>Rhabditina</taxon>
        <taxon>Diplogasteromorpha</taxon>
        <taxon>Diplogasteroidea</taxon>
        <taxon>Neodiplogasteridae</taxon>
        <taxon>Pristionchus</taxon>
    </lineage>
</organism>
<dbReference type="EMBL" id="BTSY01000004">
    <property type="protein sequence ID" value="GMT21332.1"/>
    <property type="molecule type" value="Genomic_DNA"/>
</dbReference>
<evidence type="ECO:0008006" key="4">
    <source>
        <dbReference type="Google" id="ProtNLM"/>
    </source>
</evidence>
<comment type="caution">
    <text evidence="2">The sequence shown here is derived from an EMBL/GenBank/DDBJ whole genome shotgun (WGS) entry which is preliminary data.</text>
</comment>
<keyword evidence="3" id="KW-1185">Reference proteome</keyword>
<evidence type="ECO:0000256" key="1">
    <source>
        <dbReference type="SAM" id="Phobius"/>
    </source>
</evidence>
<dbReference type="PANTHER" id="PTHR47521:SF18">
    <property type="entry name" value="G PROTEIN-COUPLED RECEPTOR-RELATED"/>
    <property type="match status" value="1"/>
</dbReference>
<feature type="non-terminal residue" evidence="2">
    <location>
        <position position="1"/>
    </location>
</feature>
<accession>A0AAV5VRK8</accession>
<protein>
    <recommendedName>
        <fullName evidence="4">G protein-coupled receptor</fullName>
    </recommendedName>
</protein>
<reference evidence="2" key="1">
    <citation type="submission" date="2023-10" db="EMBL/GenBank/DDBJ databases">
        <title>Genome assembly of Pristionchus species.</title>
        <authorList>
            <person name="Yoshida K."/>
            <person name="Sommer R.J."/>
        </authorList>
    </citation>
    <scope>NUCLEOTIDE SEQUENCE</scope>
    <source>
        <strain evidence="2">RS5133</strain>
    </source>
</reference>
<name>A0AAV5VRK8_9BILA</name>
<dbReference type="Proteomes" id="UP001432322">
    <property type="component" value="Unassembled WGS sequence"/>
</dbReference>
<keyword evidence="1" id="KW-0812">Transmembrane</keyword>
<proteinExistence type="predicted"/>
<evidence type="ECO:0000313" key="2">
    <source>
        <dbReference type="EMBL" id="GMT21332.1"/>
    </source>
</evidence>
<evidence type="ECO:0000313" key="3">
    <source>
        <dbReference type="Proteomes" id="UP001432322"/>
    </source>
</evidence>
<feature type="transmembrane region" description="Helical" evidence="1">
    <location>
        <begin position="38"/>
        <end position="66"/>
    </location>
</feature>
<feature type="transmembrane region" description="Helical" evidence="1">
    <location>
        <begin position="119"/>
        <end position="138"/>
    </location>
</feature>
<feature type="transmembrane region" description="Helical" evidence="1">
    <location>
        <begin position="6"/>
        <end position="26"/>
    </location>
</feature>
<dbReference type="PANTHER" id="PTHR47521">
    <property type="entry name" value="SERPENTINE RECEPTOR, CLASS E (EPSILON)-RELATED"/>
    <property type="match status" value="1"/>
</dbReference>
<keyword evidence="1" id="KW-0472">Membrane</keyword>
<dbReference type="InterPro" id="IPR052860">
    <property type="entry name" value="NRL-GPCR1"/>
</dbReference>
<keyword evidence="1" id="KW-1133">Transmembrane helix</keyword>
<gene>
    <name evidence="2" type="ORF">PFISCL1PPCAC_12629</name>
</gene>
<sequence>SLSIISLVGIVLNVIYCLVAIFLIVTVHKTQLHKNCKFLLTIWGLGYLVQFCSHVAMLSLNCILGLPRTKSDPQLLSYFIDVSVGTQLFSEIVEILIATERILSAVRPAQYYMMGLRGGILSMITVAMLAAAFGQGWITEENFNFERFIDSLWNTAPFQVNYVAVSYCGSRYAALHGKATLNARYQIKEAHEIAVTMQRAYIVTFLFKNLFNGQVLLSCYEMDSAYHCVPLLFPLHYSIVEMIYVIGVPGASAFLLVSLMSNHPRLRRKSEALLSKI</sequence>
<feature type="transmembrane region" description="Helical" evidence="1">
    <location>
        <begin position="78"/>
        <end position="98"/>
    </location>
</feature>
<feature type="non-terminal residue" evidence="2">
    <location>
        <position position="277"/>
    </location>
</feature>
<dbReference type="AlphaFoldDB" id="A0AAV5VRK8"/>